<keyword evidence="3" id="KW-1185">Reference proteome</keyword>
<keyword evidence="1" id="KW-0732">Signal</keyword>
<dbReference type="InterPro" id="IPR021457">
    <property type="entry name" value="DUF3108"/>
</dbReference>
<comment type="caution">
    <text evidence="2">The sequence shown here is derived from an EMBL/GenBank/DDBJ whole genome shotgun (WGS) entry which is preliminary data.</text>
</comment>
<sequence length="232" mass="24875">MNPRILLAVALALLPLAAAAATTPKPFTARYQVSQDGQPMGEATVTLRPGPDGSWILRKDTKGTAGLAALLGASTQEASRFRWRGAVPEAISYDYHLVAAGKDKQRHLQVDWSKRQVSVQDGKHADTYPAQPGMVERNTVPLAVGLALGDGKQQISLPVGVRQTVETENFKVAGSETVKVPAGSFQAERVERSDAAKTFSAWYVPGRYPLPVKLAQSDGGNLVLELVSYSQP</sequence>
<gene>
    <name evidence="2" type="ORF">AB7878_04875</name>
</gene>
<evidence type="ECO:0000313" key="2">
    <source>
        <dbReference type="EMBL" id="MEY2181741.1"/>
    </source>
</evidence>
<reference evidence="2 3" key="1">
    <citation type="submission" date="2024-07" db="EMBL/GenBank/DDBJ databases">
        <title>Molecular mechanisms and environmental adaptations of flagellar loss and biofilm growth of Rhodanobacter under environmental stress.</title>
        <authorList>
            <person name="Chen M."/>
        </authorList>
    </citation>
    <scope>NUCLEOTIDE SEQUENCE [LARGE SCALE GENOMIC DNA]</scope>
    <source>
        <strain evidence="2 3">RS22</strain>
    </source>
</reference>
<accession>A0ABV4AMW1</accession>
<evidence type="ECO:0000313" key="3">
    <source>
        <dbReference type="Proteomes" id="UP001562159"/>
    </source>
</evidence>
<name>A0ABV4AMW1_9GAMM</name>
<proteinExistence type="predicted"/>
<feature type="chain" id="PRO_5046593674" evidence="1">
    <location>
        <begin position="21"/>
        <end position="232"/>
    </location>
</feature>
<dbReference type="Gene3D" id="2.40.360.20">
    <property type="match status" value="1"/>
</dbReference>
<organism evidence="2 3">
    <name type="scientific">Rhodanobacter humi</name>
    <dbReference type="NCBI Taxonomy" id="1888173"/>
    <lineage>
        <taxon>Bacteria</taxon>
        <taxon>Pseudomonadati</taxon>
        <taxon>Pseudomonadota</taxon>
        <taxon>Gammaproteobacteria</taxon>
        <taxon>Lysobacterales</taxon>
        <taxon>Rhodanobacteraceae</taxon>
        <taxon>Rhodanobacter</taxon>
    </lineage>
</organism>
<protein>
    <submittedName>
        <fullName evidence="2">DUF3108 domain-containing protein</fullName>
    </submittedName>
</protein>
<feature type="signal peptide" evidence="1">
    <location>
        <begin position="1"/>
        <end position="20"/>
    </location>
</feature>
<dbReference type="Pfam" id="PF11306">
    <property type="entry name" value="DUF3108"/>
    <property type="match status" value="1"/>
</dbReference>
<dbReference type="Proteomes" id="UP001562159">
    <property type="component" value="Unassembled WGS sequence"/>
</dbReference>
<dbReference type="EMBL" id="JBGBPY010000001">
    <property type="protein sequence ID" value="MEY2181741.1"/>
    <property type="molecule type" value="Genomic_DNA"/>
</dbReference>
<evidence type="ECO:0000256" key="1">
    <source>
        <dbReference type="SAM" id="SignalP"/>
    </source>
</evidence>